<dbReference type="SMART" id="SM00387">
    <property type="entry name" value="HATPase_c"/>
    <property type="match status" value="1"/>
</dbReference>
<dbReference type="RefSeq" id="WP_169099049.1">
    <property type="nucleotide sequence ID" value="NZ_JABBVZ010000026.1"/>
</dbReference>
<sequence length="550" mass="60682">MKVRLGNGWWLAVVGGAAGIALLARLSYAWHQQYRQTLLALATVQESGSVASGTLRAHLLGMAAGLLQVTPKSVAPSTEASYLTGVALARLHQLAANQWFVSPALWAIGFAVISVGVYWMKEGRVAALENEHRLLKDQLLAIGRGWASLGEHANPTDAMEAILAEVAQHTAMKHAAIYRLTRDRRDSLRLYAVHGQLTLSERPVPAMFLEADRGLVGEALWLNVPRYSGDDGSGGYLIPGVRQARVAVFPLRYQERPWGILLWQSDQSGWFATYRDLLEVLAQEIAIAAASAEAADAARRHHLMEERARMQSEILANVSHELRTPLGLVKGYLETLERAGDRLLAEERSEFLQVAVQETRELEALIEQLLTMSTLDSTGIPFQPQWFSLESWLNQLLDRFPVWERSRIRAVGFEQENLRGYGDAKALITAVSDLVQNALKYSEGAVEVAYGASETGWRVSVRDFGPGVPTADMDKIFERFYRSPVHAQSEIRGSGLGLSIVKRIAEAHGGTVHAENMPDPKGFRVAILLPWALTGVKEGEHGRERLSIGH</sequence>
<comment type="caution">
    <text evidence="10">The sequence shown here is derived from an EMBL/GenBank/DDBJ whole genome shotgun (WGS) entry which is preliminary data.</text>
</comment>
<evidence type="ECO:0000313" key="11">
    <source>
        <dbReference type="Proteomes" id="UP000533476"/>
    </source>
</evidence>
<dbReference type="SUPFAM" id="SSF55781">
    <property type="entry name" value="GAF domain-like"/>
    <property type="match status" value="1"/>
</dbReference>
<dbReference type="Gene3D" id="1.10.287.130">
    <property type="match status" value="1"/>
</dbReference>
<protein>
    <recommendedName>
        <fullName evidence="3">histidine kinase</fullName>
        <ecNumber evidence="3">2.7.13.3</ecNumber>
    </recommendedName>
</protein>
<gene>
    <name evidence="10" type="ORF">HIJ39_09535</name>
</gene>
<dbReference type="GO" id="GO:0000155">
    <property type="term" value="F:phosphorelay sensor kinase activity"/>
    <property type="evidence" value="ECO:0007669"/>
    <property type="project" value="InterPro"/>
</dbReference>
<feature type="transmembrane region" description="Helical" evidence="8">
    <location>
        <begin position="99"/>
        <end position="120"/>
    </location>
</feature>
<dbReference type="GO" id="GO:0004721">
    <property type="term" value="F:phosphoprotein phosphatase activity"/>
    <property type="evidence" value="ECO:0007669"/>
    <property type="project" value="TreeGrafter"/>
</dbReference>
<evidence type="ECO:0000313" key="10">
    <source>
        <dbReference type="EMBL" id="NMP22591.1"/>
    </source>
</evidence>
<name>A0A7Y0Q348_9FIRM</name>
<keyword evidence="5" id="KW-0808">Transferase</keyword>
<dbReference type="Pfam" id="PF00512">
    <property type="entry name" value="HisKA"/>
    <property type="match status" value="1"/>
</dbReference>
<evidence type="ECO:0000256" key="5">
    <source>
        <dbReference type="ARBA" id="ARBA00022679"/>
    </source>
</evidence>
<evidence type="ECO:0000256" key="8">
    <source>
        <dbReference type="SAM" id="Phobius"/>
    </source>
</evidence>
<dbReference type="EC" id="2.7.13.3" evidence="3"/>
<dbReference type="InterPro" id="IPR050351">
    <property type="entry name" value="BphY/WalK/GraS-like"/>
</dbReference>
<feature type="domain" description="Histidine kinase" evidence="9">
    <location>
        <begin position="317"/>
        <end position="533"/>
    </location>
</feature>
<dbReference type="AlphaFoldDB" id="A0A7Y0Q348"/>
<evidence type="ECO:0000256" key="2">
    <source>
        <dbReference type="ARBA" id="ARBA00004370"/>
    </source>
</evidence>
<evidence type="ECO:0000259" key="9">
    <source>
        <dbReference type="PROSITE" id="PS50109"/>
    </source>
</evidence>
<dbReference type="InterPro" id="IPR003661">
    <property type="entry name" value="HisK_dim/P_dom"/>
</dbReference>
<evidence type="ECO:0000256" key="4">
    <source>
        <dbReference type="ARBA" id="ARBA00022553"/>
    </source>
</evidence>
<feature type="transmembrane region" description="Helical" evidence="8">
    <location>
        <begin position="6"/>
        <end position="26"/>
    </location>
</feature>
<dbReference type="SMART" id="SM00388">
    <property type="entry name" value="HisKA"/>
    <property type="match status" value="1"/>
</dbReference>
<dbReference type="SUPFAM" id="SSF47384">
    <property type="entry name" value="Homodimeric domain of signal transducing histidine kinase"/>
    <property type="match status" value="1"/>
</dbReference>
<dbReference type="InterPro" id="IPR003594">
    <property type="entry name" value="HATPase_dom"/>
</dbReference>
<dbReference type="CDD" id="cd00082">
    <property type="entry name" value="HisKA"/>
    <property type="match status" value="1"/>
</dbReference>
<keyword evidence="6" id="KW-0418">Kinase</keyword>
<keyword evidence="8" id="KW-1133">Transmembrane helix</keyword>
<dbReference type="Pfam" id="PF01590">
    <property type="entry name" value="GAF"/>
    <property type="match status" value="1"/>
</dbReference>
<reference evidence="10 11" key="1">
    <citation type="submission" date="2020-04" db="EMBL/GenBank/DDBJ databases">
        <authorList>
            <person name="Zhang R."/>
            <person name="Schippers A."/>
        </authorList>
    </citation>
    <scope>NUCLEOTIDE SEQUENCE [LARGE SCALE GENOMIC DNA]</scope>
    <source>
        <strain evidence="10 11">DSM 109850</strain>
    </source>
</reference>
<dbReference type="InterPro" id="IPR004358">
    <property type="entry name" value="Sig_transdc_His_kin-like_C"/>
</dbReference>
<keyword evidence="4" id="KW-0597">Phosphoprotein</keyword>
<dbReference type="InterPro" id="IPR003018">
    <property type="entry name" value="GAF"/>
</dbReference>
<dbReference type="InterPro" id="IPR036097">
    <property type="entry name" value="HisK_dim/P_sf"/>
</dbReference>
<dbReference type="Gene3D" id="3.30.450.40">
    <property type="match status" value="1"/>
</dbReference>
<dbReference type="InterPro" id="IPR036890">
    <property type="entry name" value="HATPase_C_sf"/>
</dbReference>
<proteinExistence type="predicted"/>
<dbReference type="SMART" id="SM00065">
    <property type="entry name" value="GAF"/>
    <property type="match status" value="1"/>
</dbReference>
<dbReference type="FunFam" id="1.10.287.130:FF:000001">
    <property type="entry name" value="Two-component sensor histidine kinase"/>
    <property type="match status" value="1"/>
</dbReference>
<keyword evidence="7" id="KW-0902">Two-component regulatory system</keyword>
<dbReference type="PANTHER" id="PTHR45453:SF1">
    <property type="entry name" value="PHOSPHATE REGULON SENSOR PROTEIN PHOR"/>
    <property type="match status" value="1"/>
</dbReference>
<dbReference type="GO" id="GO:0005886">
    <property type="term" value="C:plasma membrane"/>
    <property type="evidence" value="ECO:0007669"/>
    <property type="project" value="TreeGrafter"/>
</dbReference>
<evidence type="ECO:0000256" key="7">
    <source>
        <dbReference type="ARBA" id="ARBA00023012"/>
    </source>
</evidence>
<dbReference type="Proteomes" id="UP000533476">
    <property type="component" value="Unassembled WGS sequence"/>
</dbReference>
<keyword evidence="8" id="KW-0812">Transmembrane</keyword>
<dbReference type="CDD" id="cd00075">
    <property type="entry name" value="HATPase"/>
    <property type="match status" value="1"/>
</dbReference>
<dbReference type="InterPro" id="IPR005467">
    <property type="entry name" value="His_kinase_dom"/>
</dbReference>
<dbReference type="PROSITE" id="PS50109">
    <property type="entry name" value="HIS_KIN"/>
    <property type="match status" value="1"/>
</dbReference>
<keyword evidence="8" id="KW-0472">Membrane</keyword>
<comment type="subcellular location">
    <subcellularLocation>
        <location evidence="2">Membrane</location>
    </subcellularLocation>
</comment>
<organism evidence="10 11">
    <name type="scientific">Sulfobacillus harzensis</name>
    <dbReference type="NCBI Taxonomy" id="2729629"/>
    <lineage>
        <taxon>Bacteria</taxon>
        <taxon>Bacillati</taxon>
        <taxon>Bacillota</taxon>
        <taxon>Clostridia</taxon>
        <taxon>Eubacteriales</taxon>
        <taxon>Clostridiales Family XVII. Incertae Sedis</taxon>
        <taxon>Sulfobacillus</taxon>
    </lineage>
</organism>
<dbReference type="PANTHER" id="PTHR45453">
    <property type="entry name" value="PHOSPHATE REGULON SENSOR PROTEIN PHOR"/>
    <property type="match status" value="1"/>
</dbReference>
<dbReference type="InterPro" id="IPR029016">
    <property type="entry name" value="GAF-like_dom_sf"/>
</dbReference>
<keyword evidence="11" id="KW-1185">Reference proteome</keyword>
<evidence type="ECO:0000256" key="1">
    <source>
        <dbReference type="ARBA" id="ARBA00000085"/>
    </source>
</evidence>
<accession>A0A7Y0Q348</accession>
<dbReference type="GO" id="GO:0016036">
    <property type="term" value="P:cellular response to phosphate starvation"/>
    <property type="evidence" value="ECO:0007669"/>
    <property type="project" value="TreeGrafter"/>
</dbReference>
<dbReference type="Pfam" id="PF02518">
    <property type="entry name" value="HATPase_c"/>
    <property type="match status" value="1"/>
</dbReference>
<evidence type="ECO:0000256" key="3">
    <source>
        <dbReference type="ARBA" id="ARBA00012438"/>
    </source>
</evidence>
<evidence type="ECO:0000256" key="6">
    <source>
        <dbReference type="ARBA" id="ARBA00022777"/>
    </source>
</evidence>
<dbReference type="Gene3D" id="3.30.565.10">
    <property type="entry name" value="Histidine kinase-like ATPase, C-terminal domain"/>
    <property type="match status" value="1"/>
</dbReference>
<dbReference type="SUPFAM" id="SSF55874">
    <property type="entry name" value="ATPase domain of HSP90 chaperone/DNA topoisomerase II/histidine kinase"/>
    <property type="match status" value="1"/>
</dbReference>
<comment type="catalytic activity">
    <reaction evidence="1">
        <text>ATP + protein L-histidine = ADP + protein N-phospho-L-histidine.</text>
        <dbReference type="EC" id="2.7.13.3"/>
    </reaction>
</comment>
<dbReference type="PRINTS" id="PR00344">
    <property type="entry name" value="BCTRLSENSOR"/>
</dbReference>
<dbReference type="EMBL" id="JABBVZ010000026">
    <property type="protein sequence ID" value="NMP22591.1"/>
    <property type="molecule type" value="Genomic_DNA"/>
</dbReference>